<dbReference type="PROSITE" id="PS51194">
    <property type="entry name" value="HELICASE_CTER"/>
    <property type="match status" value="1"/>
</dbReference>
<name>A0A2T5IX10_9GAMM</name>
<dbReference type="Pfam" id="PF04408">
    <property type="entry name" value="WHD_HA2"/>
    <property type="match status" value="1"/>
</dbReference>
<evidence type="ECO:0000313" key="8">
    <source>
        <dbReference type="EMBL" id="PTQ88493.1"/>
    </source>
</evidence>
<dbReference type="GO" id="GO:0003724">
    <property type="term" value="F:RNA helicase activity"/>
    <property type="evidence" value="ECO:0007669"/>
    <property type="project" value="InterPro"/>
</dbReference>
<dbReference type="InterPro" id="IPR014001">
    <property type="entry name" value="Helicase_ATP-bd"/>
</dbReference>
<dbReference type="InterPro" id="IPR011709">
    <property type="entry name" value="DEAD-box_helicase_OB_fold"/>
</dbReference>
<evidence type="ECO:0000259" key="7">
    <source>
        <dbReference type="PROSITE" id="PS51194"/>
    </source>
</evidence>
<dbReference type="Pfam" id="PF21010">
    <property type="entry name" value="HA2_C"/>
    <property type="match status" value="1"/>
</dbReference>
<accession>A0A2T5IX10</accession>
<dbReference type="PROSITE" id="PS51192">
    <property type="entry name" value="HELICASE_ATP_BIND_1"/>
    <property type="match status" value="1"/>
</dbReference>
<dbReference type="PANTHER" id="PTHR18934">
    <property type="entry name" value="ATP-DEPENDENT RNA HELICASE"/>
    <property type="match status" value="1"/>
</dbReference>
<dbReference type="SMART" id="SM00847">
    <property type="entry name" value="HA2"/>
    <property type="match status" value="1"/>
</dbReference>
<dbReference type="InterPro" id="IPR003593">
    <property type="entry name" value="AAA+_ATPase"/>
</dbReference>
<dbReference type="OrthoDB" id="9808833at2"/>
<evidence type="ECO:0000256" key="4">
    <source>
        <dbReference type="ARBA" id="ARBA00022840"/>
    </source>
</evidence>
<sequence>MHKTEFFPILNQCLTQDRPRFISRWQRLRTTPEDKKAAAIAQLQQQLQQSQQAVAQRQQALPAVTLNEDLPVSQRAQEIIDAIQQHQVVVLAGETGSGKTTQLPKLCLLAGRGVYGFIGHTQPRRLAARSVAARIAEELNSPLGEVVGYKVRFNEACKAESYIKLMTDGILLAELANDRYLNAYDTLIIDEAHERSLNIDFLLGYLRQLLAKRPDLKVIITSATLDVERFSRHFNGAPIIQVEGRTFPVEVRYRPIAEESVQSDEDEGFELLEEAMPRAVVAAVEECIEHSRQHGRAGSGDILVFASTEREIRDLADTLRKYGPPHTEILPLYARLSLNEQQRIFHPTGKGRRIIIATNVAETSLTVPNIHYVIDNGFARISRYSYRSRVQRLPIEAVAQAAANQRKGRCGRIAAGVCIRLYSEEDFNSRPEFTEPEIRRTHLAAVILQMNVLGLGNISEFPFIEPPDSRFINDGVRVLEELGALDKQQKITPLGQQLSRFPLDPRLARMLVAAAHSACLDEVLIIVSALGSQDPRERPPEKQMQADQKHALFKDKDSDFLFYVNLWRAFEEARTELSENQRKQWIKSHFLSYLRMREWRETHHQLVLVCKDLGLQRNSEPATYEVVHRALLTGLLSSIAHKNDDKEYLAARNQKAKVFPASALHKKSVPWLMAAEIVETSQVFLRTNAKIEPEWIEQEAKHLLKHHVYEPHWEKNAGKVVAYEQLSLFGLVINPKRKLNYETINAKEAHEIFIRRALVEGDINLNAPFFKYNMNLVEEIIDIEDKLRRRDILVDDEVLYQFYASVIPETVANLRTFEGWRREAERKNPQILFCQTELLMTQEQLACQHQYPDTLAINGLVLPLRYKFDPSADDDGVTLRVPHAVLSQIDDAALSWLIPSLLTEKVEGLLKGLPKAIRRQLVPIPDTVKWLMQDLSPQVGQSLSQAIHQRLYTKGLRISKEDWLESELNLENYCKFNIEVIDNKSKIIASGRDISAIRLQLATAKVQLAVAPSQAALTQFPQEIIPVIEKPVAGLPTRSYAALVLQQEGVFLQYLPNAALAAKEHVRGTLFLWQQLCQAEIKQLKKSIPNSLTIDFAPFGSKVQLEQQVVQAVFRQLFSQQPIYTLSDFNKELAEKKAKILSVGQETLKIASEIFRLWRELNQQKHIFKQPIFKPALDDMEKQLNALQAGQFLGEIAPSRWREYPRYLKGLQVRLERLPNNLNRDSLACQELSQHWQGVLAKQAQLVALGIENPTLDEYRWLLEEYRISLFAQPMKTAVPVSKARLEKLWAQL</sequence>
<dbReference type="CDD" id="cd18791">
    <property type="entry name" value="SF2_C_RHA"/>
    <property type="match status" value="1"/>
</dbReference>
<keyword evidence="2" id="KW-0378">Hydrolase</keyword>
<reference evidence="8 9" key="1">
    <citation type="submission" date="2018-04" db="EMBL/GenBank/DDBJ databases">
        <title>Genomic Encyclopedia of Archaeal and Bacterial Type Strains, Phase II (KMG-II): from individual species to whole genera.</title>
        <authorList>
            <person name="Goeker M."/>
        </authorList>
    </citation>
    <scope>NUCLEOTIDE SEQUENCE [LARGE SCALE GENOMIC DNA]</scope>
    <source>
        <strain evidence="8 9">DSM 5822</strain>
    </source>
</reference>
<dbReference type="Pfam" id="PF00270">
    <property type="entry name" value="DEAD"/>
    <property type="match status" value="1"/>
</dbReference>
<feature type="domain" description="Helicase C-terminal" evidence="7">
    <location>
        <begin position="275"/>
        <end position="454"/>
    </location>
</feature>
<keyword evidence="1" id="KW-0547">Nucleotide-binding</keyword>
<dbReference type="InterPro" id="IPR001650">
    <property type="entry name" value="Helicase_C-like"/>
</dbReference>
<dbReference type="EMBL" id="QAON01000011">
    <property type="protein sequence ID" value="PTQ88493.1"/>
    <property type="molecule type" value="Genomic_DNA"/>
</dbReference>
<evidence type="ECO:0000259" key="6">
    <source>
        <dbReference type="PROSITE" id="PS51192"/>
    </source>
</evidence>
<feature type="domain" description="Helicase ATP-binding" evidence="6">
    <location>
        <begin position="80"/>
        <end position="243"/>
    </location>
</feature>
<dbReference type="SMART" id="SM00487">
    <property type="entry name" value="DEXDc"/>
    <property type="match status" value="1"/>
</dbReference>
<evidence type="ECO:0000256" key="2">
    <source>
        <dbReference type="ARBA" id="ARBA00022801"/>
    </source>
</evidence>
<dbReference type="PANTHER" id="PTHR18934:SF99">
    <property type="entry name" value="ATP-DEPENDENT RNA HELICASE DHX37-RELATED"/>
    <property type="match status" value="1"/>
</dbReference>
<dbReference type="GO" id="GO:0016787">
    <property type="term" value="F:hydrolase activity"/>
    <property type="evidence" value="ECO:0007669"/>
    <property type="project" value="UniProtKB-KW"/>
</dbReference>
<dbReference type="Gene3D" id="3.40.50.300">
    <property type="entry name" value="P-loop containing nucleotide triphosphate hydrolases"/>
    <property type="match status" value="2"/>
</dbReference>
<dbReference type="FunFam" id="1.20.120.1080:FF:000005">
    <property type="entry name" value="ATP-dependent helicase HrpA"/>
    <property type="match status" value="1"/>
</dbReference>
<proteinExistence type="predicted"/>
<dbReference type="InterPro" id="IPR027417">
    <property type="entry name" value="P-loop_NTPase"/>
</dbReference>
<dbReference type="GO" id="GO:0005524">
    <property type="term" value="F:ATP binding"/>
    <property type="evidence" value="ECO:0007669"/>
    <property type="project" value="UniProtKB-KW"/>
</dbReference>
<dbReference type="GO" id="GO:0003723">
    <property type="term" value="F:RNA binding"/>
    <property type="evidence" value="ECO:0007669"/>
    <property type="project" value="TreeGrafter"/>
</dbReference>
<dbReference type="InterPro" id="IPR011545">
    <property type="entry name" value="DEAD/DEAH_box_helicase_dom"/>
</dbReference>
<organism evidence="8 9">
    <name type="scientific">Agitococcus lubricus</name>
    <dbReference type="NCBI Taxonomy" id="1077255"/>
    <lineage>
        <taxon>Bacteria</taxon>
        <taxon>Pseudomonadati</taxon>
        <taxon>Pseudomonadota</taxon>
        <taxon>Gammaproteobacteria</taxon>
        <taxon>Moraxellales</taxon>
        <taxon>Moraxellaceae</taxon>
        <taxon>Agitococcus</taxon>
    </lineage>
</organism>
<evidence type="ECO:0000256" key="3">
    <source>
        <dbReference type="ARBA" id="ARBA00022806"/>
    </source>
</evidence>
<dbReference type="Pfam" id="PF00271">
    <property type="entry name" value="Helicase_C"/>
    <property type="match status" value="1"/>
</dbReference>
<evidence type="ECO:0000256" key="5">
    <source>
        <dbReference type="SAM" id="Coils"/>
    </source>
</evidence>
<protein>
    <submittedName>
        <fullName evidence="8">ATP-dependent helicase HrpA</fullName>
    </submittedName>
</protein>
<dbReference type="SUPFAM" id="SSF52540">
    <property type="entry name" value="P-loop containing nucleoside triphosphate hydrolases"/>
    <property type="match status" value="1"/>
</dbReference>
<evidence type="ECO:0000256" key="1">
    <source>
        <dbReference type="ARBA" id="ARBA00022741"/>
    </source>
</evidence>
<keyword evidence="3 8" id="KW-0347">Helicase</keyword>
<comment type="caution">
    <text evidence="8">The sequence shown here is derived from an EMBL/GenBank/DDBJ whole genome shotgun (WGS) entry which is preliminary data.</text>
</comment>
<dbReference type="InterPro" id="IPR007502">
    <property type="entry name" value="Helicase-assoc_dom"/>
</dbReference>
<dbReference type="InterPro" id="IPR048333">
    <property type="entry name" value="HA2_WH"/>
</dbReference>
<dbReference type="NCBIfam" id="TIGR01967">
    <property type="entry name" value="DEAH_box_HrpA"/>
    <property type="match status" value="1"/>
</dbReference>
<dbReference type="Pfam" id="PF11898">
    <property type="entry name" value="DUF3418"/>
    <property type="match status" value="1"/>
</dbReference>
<keyword evidence="4" id="KW-0067">ATP-binding</keyword>
<dbReference type="Gene3D" id="1.20.120.1080">
    <property type="match status" value="1"/>
</dbReference>
<feature type="coiled-coil region" evidence="5">
    <location>
        <begin position="33"/>
        <end position="60"/>
    </location>
</feature>
<evidence type="ECO:0000313" key="9">
    <source>
        <dbReference type="Proteomes" id="UP000244223"/>
    </source>
</evidence>
<dbReference type="Pfam" id="PF07717">
    <property type="entry name" value="OB_NTP_bind"/>
    <property type="match status" value="1"/>
</dbReference>
<dbReference type="CDD" id="cd17989">
    <property type="entry name" value="DEXHc_HrpA"/>
    <property type="match status" value="1"/>
</dbReference>
<gene>
    <name evidence="8" type="ORF">C8N29_11114</name>
</gene>
<dbReference type="Proteomes" id="UP000244223">
    <property type="component" value="Unassembled WGS sequence"/>
</dbReference>
<dbReference type="SMART" id="SM00382">
    <property type="entry name" value="AAA"/>
    <property type="match status" value="1"/>
</dbReference>
<dbReference type="InterPro" id="IPR010222">
    <property type="entry name" value="RNA_helicase_HrpA"/>
</dbReference>
<dbReference type="SMART" id="SM00490">
    <property type="entry name" value="HELICc"/>
    <property type="match status" value="1"/>
</dbReference>
<keyword evidence="5" id="KW-0175">Coiled coil</keyword>
<dbReference type="RefSeq" id="WP_107866137.1">
    <property type="nucleotide sequence ID" value="NZ_QAON01000011.1"/>
</dbReference>
<dbReference type="InterPro" id="IPR024590">
    <property type="entry name" value="HrpA_C"/>
</dbReference>
<dbReference type="FunFam" id="3.40.50.300:FF:000575">
    <property type="entry name" value="ATP-dependent helicase hrpA"/>
    <property type="match status" value="1"/>
</dbReference>
<keyword evidence="9" id="KW-1185">Reference proteome</keyword>